<feature type="compositionally biased region" description="Polar residues" evidence="1">
    <location>
        <begin position="155"/>
        <end position="173"/>
    </location>
</feature>
<dbReference type="EMBL" id="BDGX01000054">
    <property type="protein sequence ID" value="GAV56290.1"/>
    <property type="molecule type" value="Genomic_DNA"/>
</dbReference>
<name>A0A1Q3AKX3_ZYGRO</name>
<sequence length="286" mass="28603">MNVLPVVFVLASIAGVIADSTVFRPIVRSLTDNKLNGLTVYASGDAVLVGNGGDHPTLSHLNDCGAFAVDGNDYAGDGESGFFAIADATSAAFGFAIRGGKLTYKNNNEFYVVQKGSGYRLSIRGGTKITINAEAIGGDSSVIDFAPTGICHGQHPQSATVSPSASGTGSPGVQPSGKPGGLSRGTTGHTVSGFPGHKTSNSPGPGTGTGPGPGLDTGTGIGPGTGPANIATSHKHGSGGWSKSGPYQNASRPIGGRTGRPNSIVHPVKRVARVSIPDNEAGSAWV</sequence>
<feature type="region of interest" description="Disordered" evidence="1">
    <location>
        <begin position="147"/>
        <end position="266"/>
    </location>
</feature>
<protein>
    <recommendedName>
        <fullName evidence="5">Hyphally-regulated cell wall protein N-terminal domain-containing protein</fullName>
    </recommendedName>
</protein>
<dbReference type="Proteomes" id="UP000187013">
    <property type="component" value="Unassembled WGS sequence"/>
</dbReference>
<dbReference type="AlphaFoldDB" id="A0A1Q3AKX3"/>
<reference evidence="3 4" key="1">
    <citation type="submission" date="2016-08" db="EMBL/GenBank/DDBJ databases">
        <title>Draft genome sequence of allopolyploid Zygosaccharomyces rouxii.</title>
        <authorList>
            <person name="Watanabe J."/>
            <person name="Uehara K."/>
            <person name="Mogi Y."/>
            <person name="Tsukioka Y."/>
        </authorList>
    </citation>
    <scope>NUCLEOTIDE SEQUENCE [LARGE SCALE GENOMIC DNA]</scope>
    <source>
        <strain evidence="3 4">NBRC 110957</strain>
    </source>
</reference>
<feature type="chain" id="PRO_5010322782" description="Hyphally-regulated cell wall protein N-terminal domain-containing protein" evidence="2">
    <location>
        <begin position="19"/>
        <end position="286"/>
    </location>
</feature>
<evidence type="ECO:0000313" key="3">
    <source>
        <dbReference type="EMBL" id="GAV56290.1"/>
    </source>
</evidence>
<evidence type="ECO:0000256" key="2">
    <source>
        <dbReference type="SAM" id="SignalP"/>
    </source>
</evidence>
<evidence type="ECO:0000313" key="4">
    <source>
        <dbReference type="Proteomes" id="UP000187013"/>
    </source>
</evidence>
<evidence type="ECO:0000256" key="1">
    <source>
        <dbReference type="SAM" id="MobiDB-lite"/>
    </source>
</evidence>
<feature type="compositionally biased region" description="Gly residues" evidence="1">
    <location>
        <begin position="205"/>
        <end position="225"/>
    </location>
</feature>
<proteinExistence type="predicted"/>
<keyword evidence="2" id="KW-0732">Signal</keyword>
<feature type="signal peptide" evidence="2">
    <location>
        <begin position="1"/>
        <end position="18"/>
    </location>
</feature>
<organism evidence="3 4">
    <name type="scientific">Zygosaccharomyces rouxii</name>
    <dbReference type="NCBI Taxonomy" id="4956"/>
    <lineage>
        <taxon>Eukaryota</taxon>
        <taxon>Fungi</taxon>
        <taxon>Dikarya</taxon>
        <taxon>Ascomycota</taxon>
        <taxon>Saccharomycotina</taxon>
        <taxon>Saccharomycetes</taxon>
        <taxon>Saccharomycetales</taxon>
        <taxon>Saccharomycetaceae</taxon>
        <taxon>Zygosaccharomyces</taxon>
    </lineage>
</organism>
<accession>A0A1Q3AKX3</accession>
<evidence type="ECO:0008006" key="5">
    <source>
        <dbReference type="Google" id="ProtNLM"/>
    </source>
</evidence>
<gene>
    <name evidence="3" type="ORF">ZYGR_0BB00670</name>
</gene>
<comment type="caution">
    <text evidence="3">The sequence shown here is derived from an EMBL/GenBank/DDBJ whole genome shotgun (WGS) entry which is preliminary data.</text>
</comment>